<dbReference type="AlphaFoldDB" id="X6P1V9"/>
<evidence type="ECO:0000256" key="2">
    <source>
        <dbReference type="ARBA" id="ARBA00022737"/>
    </source>
</evidence>
<evidence type="ECO:0000256" key="3">
    <source>
        <dbReference type="PROSITE-ProRule" id="PRU00221"/>
    </source>
</evidence>
<feature type="repeat" description="WD" evidence="3">
    <location>
        <begin position="127"/>
        <end position="170"/>
    </location>
</feature>
<feature type="repeat" description="WD" evidence="3">
    <location>
        <begin position="324"/>
        <end position="370"/>
    </location>
</feature>
<dbReference type="PROSITE" id="PS50082">
    <property type="entry name" value="WD_REPEATS_2"/>
    <property type="match status" value="4"/>
</dbReference>
<dbReference type="Pfam" id="PF00400">
    <property type="entry name" value="WD40"/>
    <property type="match status" value="4"/>
</dbReference>
<dbReference type="SMART" id="SM00320">
    <property type="entry name" value="WD40"/>
    <property type="match status" value="6"/>
</dbReference>
<proteinExistence type="predicted"/>
<dbReference type="SUPFAM" id="SSF50978">
    <property type="entry name" value="WD40 repeat-like"/>
    <property type="match status" value="1"/>
</dbReference>
<accession>X6P1V9</accession>
<keyword evidence="6" id="KW-1185">Reference proteome</keyword>
<dbReference type="OrthoDB" id="273771at2759"/>
<reference evidence="5 6" key="1">
    <citation type="journal article" date="2013" name="Curr. Biol.">
        <title>The Genome of the Foraminiferan Reticulomyxa filosa.</title>
        <authorList>
            <person name="Glockner G."/>
            <person name="Hulsmann N."/>
            <person name="Schleicher M."/>
            <person name="Noegel A.A."/>
            <person name="Eichinger L."/>
            <person name="Gallinger C."/>
            <person name="Pawlowski J."/>
            <person name="Sierra R."/>
            <person name="Euteneuer U."/>
            <person name="Pillet L."/>
            <person name="Moustafa A."/>
            <person name="Platzer M."/>
            <person name="Groth M."/>
            <person name="Szafranski K."/>
            <person name="Schliwa M."/>
        </authorList>
    </citation>
    <scope>NUCLEOTIDE SEQUENCE [LARGE SCALE GENOMIC DNA]</scope>
</reference>
<feature type="repeat" description="WD" evidence="3">
    <location>
        <begin position="371"/>
        <end position="422"/>
    </location>
</feature>
<evidence type="ECO:0000256" key="4">
    <source>
        <dbReference type="SAM" id="Phobius"/>
    </source>
</evidence>
<dbReference type="InterPro" id="IPR020472">
    <property type="entry name" value="WD40_PAC1"/>
</dbReference>
<feature type="repeat" description="WD" evidence="3">
    <location>
        <begin position="297"/>
        <end position="323"/>
    </location>
</feature>
<dbReference type="PROSITE" id="PS50294">
    <property type="entry name" value="WD_REPEATS_REGION"/>
    <property type="match status" value="3"/>
</dbReference>
<sequence>MLMKLHIFDFDTKKVQHFFILINLKGVLEECLLFLMKNKHHNEYYCLYTSCYYKEEDIKLIIRHWIRILHIQFGWIHDFDKLVVNYVMLTYFLFFIQVAIKTFKYLLTPTVFMLDMFCSLSKLLNIFTEHTKDVWNIDYSTFDSNQFICSASSDKTVRVWNFENNKQIRLFNVSKHVYCAKFSPYHYHNYRQNVICFSTYSGLIDFWDFKDEQQLQRLSGYNIVYGVEFSQFSGGRYLCSGSVEPNISLWDIETSKSLHAFRGHMGSVLCVDISPLQNNNNNSNDNKSNHIGLTGGNGYTICSGSSDRTIRIWDIETTKQIVVLNGHENWLSSVKYGPNELRVDSNTILSGSLDKSVRLWDIRSGQQIQVFNGHTSYVNTAEYSPFEVSNSEIGSISNVICSGSKDNTIRFWDIRSNKKELYVKIGDDKKDVGIRCLKFVPSKGKNNEKIKGCCRVNLCYGSCKGPIYVCG</sequence>
<protein>
    <submittedName>
        <fullName evidence="5">WD-40 repeat protein</fullName>
    </submittedName>
</protein>
<keyword evidence="2" id="KW-0677">Repeat</keyword>
<dbReference type="EMBL" id="ASPP01004385">
    <property type="protein sequence ID" value="ETO32216.1"/>
    <property type="molecule type" value="Genomic_DNA"/>
</dbReference>
<dbReference type="InterPro" id="IPR036322">
    <property type="entry name" value="WD40_repeat_dom_sf"/>
</dbReference>
<keyword evidence="4" id="KW-1133">Transmembrane helix</keyword>
<dbReference type="InterPro" id="IPR015943">
    <property type="entry name" value="WD40/YVTN_repeat-like_dom_sf"/>
</dbReference>
<dbReference type="PROSITE" id="PS00678">
    <property type="entry name" value="WD_REPEATS_1"/>
    <property type="match status" value="4"/>
</dbReference>
<evidence type="ECO:0000313" key="6">
    <source>
        <dbReference type="Proteomes" id="UP000023152"/>
    </source>
</evidence>
<dbReference type="Gene3D" id="2.130.10.10">
    <property type="entry name" value="YVTN repeat-like/Quinoprotein amine dehydrogenase"/>
    <property type="match status" value="2"/>
</dbReference>
<dbReference type="PANTHER" id="PTHR19848:SF8">
    <property type="entry name" value="F-BOX AND WD REPEAT DOMAIN CONTAINING 7"/>
    <property type="match status" value="1"/>
</dbReference>
<dbReference type="CDD" id="cd00200">
    <property type="entry name" value="WD40"/>
    <property type="match status" value="1"/>
</dbReference>
<feature type="transmembrane region" description="Helical" evidence="4">
    <location>
        <begin position="82"/>
        <end position="100"/>
    </location>
</feature>
<dbReference type="PRINTS" id="PR00320">
    <property type="entry name" value="GPROTEINBRPT"/>
</dbReference>
<evidence type="ECO:0000313" key="5">
    <source>
        <dbReference type="EMBL" id="ETO32216.1"/>
    </source>
</evidence>
<keyword evidence="1 3" id="KW-0853">WD repeat</keyword>
<dbReference type="InterPro" id="IPR019775">
    <property type="entry name" value="WD40_repeat_CS"/>
</dbReference>
<keyword evidence="4" id="KW-0812">Transmembrane</keyword>
<organism evidence="5 6">
    <name type="scientific">Reticulomyxa filosa</name>
    <dbReference type="NCBI Taxonomy" id="46433"/>
    <lineage>
        <taxon>Eukaryota</taxon>
        <taxon>Sar</taxon>
        <taxon>Rhizaria</taxon>
        <taxon>Retaria</taxon>
        <taxon>Foraminifera</taxon>
        <taxon>Monothalamids</taxon>
        <taxon>Reticulomyxidae</taxon>
        <taxon>Reticulomyxa</taxon>
    </lineage>
</organism>
<keyword evidence="4" id="KW-0472">Membrane</keyword>
<dbReference type="PANTHER" id="PTHR19848">
    <property type="entry name" value="WD40 REPEAT PROTEIN"/>
    <property type="match status" value="1"/>
</dbReference>
<name>X6P1V9_RETFI</name>
<dbReference type="InterPro" id="IPR001680">
    <property type="entry name" value="WD40_rpt"/>
</dbReference>
<comment type="caution">
    <text evidence="5">The sequence shown here is derived from an EMBL/GenBank/DDBJ whole genome shotgun (WGS) entry which is preliminary data.</text>
</comment>
<gene>
    <name evidence="5" type="ORF">RFI_04900</name>
</gene>
<evidence type="ECO:0000256" key="1">
    <source>
        <dbReference type="ARBA" id="ARBA00022574"/>
    </source>
</evidence>
<dbReference type="Proteomes" id="UP000023152">
    <property type="component" value="Unassembled WGS sequence"/>
</dbReference>